<feature type="compositionally biased region" description="Polar residues" evidence="1">
    <location>
        <begin position="210"/>
        <end position="227"/>
    </location>
</feature>
<protein>
    <submittedName>
        <fullName evidence="2">Vacuolar inheritance and morphology protein</fullName>
    </submittedName>
</protein>
<evidence type="ECO:0000313" key="3">
    <source>
        <dbReference type="Proteomes" id="UP001642482"/>
    </source>
</evidence>
<accession>A0ABP0CZ95</accession>
<feature type="compositionally biased region" description="Polar residues" evidence="1">
    <location>
        <begin position="130"/>
        <end position="159"/>
    </location>
</feature>
<name>A0ABP0CZ95_9PEZI</name>
<gene>
    <name evidence="2" type="primary">VAC7</name>
    <name evidence="2" type="ORF">SEUCBS140593_009974</name>
</gene>
<feature type="compositionally biased region" description="Low complexity" evidence="1">
    <location>
        <begin position="40"/>
        <end position="123"/>
    </location>
</feature>
<organism evidence="2 3">
    <name type="scientific">Sporothrix eucalyptigena</name>
    <dbReference type="NCBI Taxonomy" id="1812306"/>
    <lineage>
        <taxon>Eukaryota</taxon>
        <taxon>Fungi</taxon>
        <taxon>Dikarya</taxon>
        <taxon>Ascomycota</taxon>
        <taxon>Pezizomycotina</taxon>
        <taxon>Sordariomycetes</taxon>
        <taxon>Sordariomycetidae</taxon>
        <taxon>Ophiostomatales</taxon>
        <taxon>Ophiostomataceae</taxon>
        <taxon>Sporothrix</taxon>
    </lineage>
</organism>
<comment type="caution">
    <text evidence="2">The sequence shown here is derived from an EMBL/GenBank/DDBJ whole genome shotgun (WGS) entry which is preliminary data.</text>
</comment>
<feature type="compositionally biased region" description="Polar residues" evidence="1">
    <location>
        <begin position="167"/>
        <end position="179"/>
    </location>
</feature>
<dbReference type="InterPro" id="IPR024260">
    <property type="entry name" value="Vac7"/>
</dbReference>
<evidence type="ECO:0000256" key="1">
    <source>
        <dbReference type="SAM" id="MobiDB-lite"/>
    </source>
</evidence>
<dbReference type="Pfam" id="PF12751">
    <property type="entry name" value="Vac7"/>
    <property type="match status" value="1"/>
</dbReference>
<feature type="region of interest" description="Disordered" evidence="1">
    <location>
        <begin position="294"/>
        <end position="430"/>
    </location>
</feature>
<feature type="region of interest" description="Disordered" evidence="1">
    <location>
        <begin position="778"/>
        <end position="829"/>
    </location>
</feature>
<dbReference type="PANTHER" id="PTHR28258">
    <property type="entry name" value="VACUOLAR SEGREGATION PROTEIN 7"/>
    <property type="match status" value="1"/>
</dbReference>
<sequence length="932" mass="97891">MDKSSNTVNGAPANQAHSPHPTLARESSTASMRRLDLAHSTKQSTQTTQASQPTSAATSASASPFASRETSPARPSARSHSAMKVATAAASTSGQPTSSSSSTLPKQSAQPSSTSAASASPSIRSRRNSQQETSPSRSRKSIPTLTTQKAGALSSATTPSLPPAASDASTGRASGLQKSEQPRDSPRWPVSPRLRSPPPVLNRPNLPPSATTSDIPSISLQRATGISPSIDAVPAPSDSEAEELSLQPGMRTPVRGVSGNVPTLETVQEASPIPSSRTVDSAALEKLETCSVTSEAGNATMPEVAEVSPAKTIRARQLASQNYESGSENGSTKNSRRTAASGSVPPSLASRNSSTVKLSGKGKSSEASQPTMTVETETVTSIPNVALGPSASQGTNGSLRTKPSSETIRPKKEKKKSTRKQSSVTPGTATSKADIFEAKVASAVDEANTSDSEETFVYDSNPAESRERPHRFHHSRTPSATSLANNQNGMRSIHSILESAGPSTAVKKGMKFVNTFGNNSGNDSGLGDDETKAATIRGVTPGSGRGTARLHHHVGASGSHIGRWGLNGPKNGHQSILDSESPFPVNSASRLKASLGGANGATIRQAGGATSPRPSVSSMTGRGNGGLYSQKRGFGNGGALGYDMDDTTPGQADDERTPLISSSMRGTGRGPRTRRHHMSLRSLEQQSYHHPPASFLNRFASCLVLTVMLMLVISGAIGFMFATSQPLEDIELVKISGVIASEQELMFDLMVRAHNPNVVVVTVDSADMEVFAKSPHAGTDSEWWRRPRNGDADSGSASTNGARNGNSTDVDELDNEPRDQPDSSPNFLLGKFTEFDNPLSFEGSFFHHGLSTSRSGVRIRRPGNGTDGGSERWERILDDEFDLIIKGVLRYSLPLSQRVRSALIEGRTKVKPNAADDPAHPPNGTAAINITN</sequence>
<feature type="region of interest" description="Disordered" evidence="1">
    <location>
        <begin position="444"/>
        <end position="487"/>
    </location>
</feature>
<feature type="compositionally biased region" description="Polar residues" evidence="1">
    <location>
        <begin position="795"/>
        <end position="808"/>
    </location>
</feature>
<feature type="compositionally biased region" description="Polar residues" evidence="1">
    <location>
        <begin position="612"/>
        <end position="621"/>
    </location>
</feature>
<feature type="region of interest" description="Disordered" evidence="1">
    <location>
        <begin position="1"/>
        <end position="279"/>
    </location>
</feature>
<feature type="compositionally biased region" description="Polar residues" evidence="1">
    <location>
        <begin position="390"/>
        <end position="407"/>
    </location>
</feature>
<feature type="compositionally biased region" description="Polar residues" evidence="1">
    <location>
        <begin position="365"/>
        <end position="383"/>
    </location>
</feature>
<feature type="compositionally biased region" description="Basic and acidic residues" evidence="1">
    <location>
        <begin position="782"/>
        <end position="791"/>
    </location>
</feature>
<feature type="compositionally biased region" description="Polar residues" evidence="1">
    <location>
        <begin position="260"/>
        <end position="279"/>
    </location>
</feature>
<feature type="region of interest" description="Disordered" evidence="1">
    <location>
        <begin position="600"/>
        <end position="630"/>
    </location>
</feature>
<dbReference type="EMBL" id="CAWUHD010000182">
    <property type="protein sequence ID" value="CAK7237474.1"/>
    <property type="molecule type" value="Genomic_DNA"/>
</dbReference>
<dbReference type="PANTHER" id="PTHR28258:SF1">
    <property type="entry name" value="VACUOLAR SEGREGATION PROTEIN 7"/>
    <property type="match status" value="1"/>
</dbReference>
<feature type="compositionally biased region" description="Polar residues" evidence="1">
    <location>
        <begin position="318"/>
        <end position="341"/>
    </location>
</feature>
<feature type="region of interest" description="Disordered" evidence="1">
    <location>
        <begin position="911"/>
        <end position="932"/>
    </location>
</feature>
<feature type="region of interest" description="Disordered" evidence="1">
    <location>
        <begin position="646"/>
        <end position="674"/>
    </location>
</feature>
<evidence type="ECO:0000313" key="2">
    <source>
        <dbReference type="EMBL" id="CAK7237474.1"/>
    </source>
</evidence>
<keyword evidence="3" id="KW-1185">Reference proteome</keyword>
<dbReference type="Proteomes" id="UP001642482">
    <property type="component" value="Unassembled WGS sequence"/>
</dbReference>
<feature type="compositionally biased region" description="Polar residues" evidence="1">
    <location>
        <begin position="477"/>
        <end position="487"/>
    </location>
</feature>
<reference evidence="2 3" key="1">
    <citation type="submission" date="2024-01" db="EMBL/GenBank/DDBJ databases">
        <authorList>
            <person name="Allen C."/>
            <person name="Tagirdzhanova G."/>
        </authorList>
    </citation>
    <scope>NUCLEOTIDE SEQUENCE [LARGE SCALE GENOMIC DNA]</scope>
</reference>
<feature type="compositionally biased region" description="Pro residues" evidence="1">
    <location>
        <begin position="195"/>
        <end position="207"/>
    </location>
</feature>
<proteinExistence type="predicted"/>